<evidence type="ECO:0000256" key="8">
    <source>
        <dbReference type="ARBA" id="ARBA00023010"/>
    </source>
</evidence>
<name>A0AAC9QTP5_EUBLI</name>
<feature type="compositionally biased region" description="Acidic residues" evidence="10">
    <location>
        <begin position="123"/>
        <end position="148"/>
    </location>
</feature>
<dbReference type="EMBL" id="CP019962">
    <property type="protein sequence ID" value="ARD65520.1"/>
    <property type="molecule type" value="Genomic_DNA"/>
</dbReference>
<dbReference type="PRINTS" id="PR01853">
    <property type="entry name" value="YAJCTRNLCASE"/>
</dbReference>
<organism evidence="12 14">
    <name type="scientific">Eubacterium limosum</name>
    <dbReference type="NCBI Taxonomy" id="1736"/>
    <lineage>
        <taxon>Bacteria</taxon>
        <taxon>Bacillati</taxon>
        <taxon>Bacillota</taxon>
        <taxon>Clostridia</taxon>
        <taxon>Eubacteriales</taxon>
        <taxon>Eubacteriaceae</taxon>
        <taxon>Eubacterium</taxon>
    </lineage>
</organism>
<evidence type="ECO:0000256" key="4">
    <source>
        <dbReference type="ARBA" id="ARBA00022475"/>
    </source>
</evidence>
<dbReference type="GO" id="GO:0005886">
    <property type="term" value="C:plasma membrane"/>
    <property type="evidence" value="ECO:0007669"/>
    <property type="project" value="UniProtKB-SubCell"/>
</dbReference>
<evidence type="ECO:0000256" key="11">
    <source>
        <dbReference type="SAM" id="Phobius"/>
    </source>
</evidence>
<dbReference type="NCBIfam" id="TIGR00739">
    <property type="entry name" value="yajC"/>
    <property type="match status" value="1"/>
</dbReference>
<dbReference type="GO" id="GO:0015031">
    <property type="term" value="P:protein transport"/>
    <property type="evidence" value="ECO:0007669"/>
    <property type="project" value="UniProtKB-KW"/>
</dbReference>
<feature type="transmembrane region" description="Helical" evidence="11">
    <location>
        <begin position="6"/>
        <end position="22"/>
    </location>
</feature>
<dbReference type="Proteomes" id="UP000192391">
    <property type="component" value="Chromosome"/>
</dbReference>
<feature type="compositionally biased region" description="Acidic residues" evidence="10">
    <location>
        <begin position="91"/>
        <end position="100"/>
    </location>
</feature>
<evidence type="ECO:0000256" key="7">
    <source>
        <dbReference type="ARBA" id="ARBA00022989"/>
    </source>
</evidence>
<keyword evidence="5 11" id="KW-0812">Transmembrane</keyword>
<gene>
    <name evidence="13" type="primary">yajC</name>
    <name evidence="12" type="ORF">B2M23_08190</name>
    <name evidence="13" type="ORF">PTZ04_04055</name>
</gene>
<evidence type="ECO:0000256" key="3">
    <source>
        <dbReference type="ARBA" id="ARBA00022448"/>
    </source>
</evidence>
<dbReference type="SMART" id="SM01323">
    <property type="entry name" value="YajC"/>
    <property type="match status" value="1"/>
</dbReference>
<keyword evidence="3" id="KW-0813">Transport</keyword>
<dbReference type="InterPro" id="IPR003849">
    <property type="entry name" value="Preprotein_translocase_YajC"/>
</dbReference>
<keyword evidence="15" id="KW-1185">Reference proteome</keyword>
<dbReference type="Proteomes" id="UP001215087">
    <property type="component" value="Unassembled WGS sequence"/>
</dbReference>
<reference evidence="12" key="1">
    <citation type="journal article" date="2015" name="Genome Announc.">
        <title>Draft Genome Sequence of Chemolithoautotrophic Acetogenic Butanol-Producing Eubacterium limosum ATCC 8486.</title>
        <authorList>
            <person name="Song Y."/>
            <person name="Cho B.K."/>
        </authorList>
    </citation>
    <scope>NUCLEOTIDE SEQUENCE</scope>
    <source>
        <strain evidence="12">ATCC 8486</strain>
    </source>
</reference>
<dbReference type="PANTHER" id="PTHR33909:SF1">
    <property type="entry name" value="SEC TRANSLOCON ACCESSORY COMPLEX SUBUNIT YAJC"/>
    <property type="match status" value="1"/>
</dbReference>
<evidence type="ECO:0000256" key="10">
    <source>
        <dbReference type="SAM" id="MobiDB-lite"/>
    </source>
</evidence>
<reference evidence="13 15" key="4">
    <citation type="submission" date="2023-02" db="EMBL/GenBank/DDBJ databases">
        <title>Comparative genome analysis of Eubacterium limosum species.</title>
        <authorList>
            <person name="Bak J.E."/>
        </authorList>
    </citation>
    <scope>NUCLEOTIDE SEQUENCE [LARGE SCALE GENOMIC DNA]</scope>
    <source>
        <strain evidence="13 15">KGMB01548</strain>
    </source>
</reference>
<comment type="subcellular location">
    <subcellularLocation>
        <location evidence="1">Cell membrane</location>
        <topology evidence="1">Single-pass membrane protein</topology>
    </subcellularLocation>
</comment>
<keyword evidence="9 11" id="KW-0472">Membrane</keyword>
<evidence type="ECO:0000313" key="13">
    <source>
        <dbReference type="EMBL" id="MDE1469424.1"/>
    </source>
</evidence>
<dbReference type="RefSeq" id="WP_038352923.1">
    <property type="nucleotide sequence ID" value="NZ_CP019962.1"/>
</dbReference>
<dbReference type="EMBL" id="JAQSVD010000002">
    <property type="protein sequence ID" value="MDE1469424.1"/>
    <property type="molecule type" value="Genomic_DNA"/>
</dbReference>
<sequence length="148" mass="17095">MQNGLVTFLPLILLVVFFYFFIMRPQNKQKKEIQSMRDNMKPGDEILTIGGFYGIIYAIDDENIVLEMLPDFHKAMIVKSAVSKVIKREETEDDTEEETTESVSEPETIEKESQETQDYNDSPVEDAEFEDVTDENVEVGEEVDEDKK</sequence>
<reference evidence="14" key="2">
    <citation type="journal article" date="2017" name="Sci. Rep.">
        <title>Determination of the Genome and Primary Transcriptome of Syngas Fermenting Eubacterium limosum ATCC 8486.</title>
        <authorList>
            <person name="Song Y."/>
            <person name="Shin J."/>
            <person name="Jeong Y."/>
            <person name="Jin S."/>
            <person name="Lee J.K."/>
            <person name="Kim D.R."/>
            <person name="Kim S.C."/>
            <person name="Cho S."/>
            <person name="Cho B.K."/>
        </authorList>
    </citation>
    <scope>NUCLEOTIDE SEQUENCE [LARGE SCALE GENOMIC DNA]</scope>
    <source>
        <strain evidence="14">ATCC 8486</strain>
    </source>
</reference>
<evidence type="ECO:0000256" key="5">
    <source>
        <dbReference type="ARBA" id="ARBA00022692"/>
    </source>
</evidence>
<comment type="similarity">
    <text evidence="2">Belongs to the YajC family.</text>
</comment>
<evidence type="ECO:0000313" key="14">
    <source>
        <dbReference type="Proteomes" id="UP000192391"/>
    </source>
</evidence>
<keyword evidence="7 11" id="KW-1133">Transmembrane helix</keyword>
<evidence type="ECO:0000313" key="12">
    <source>
        <dbReference type="EMBL" id="ARD65520.1"/>
    </source>
</evidence>
<keyword evidence="4" id="KW-1003">Cell membrane</keyword>
<accession>A0AAC9QTP5</accession>
<dbReference type="Pfam" id="PF02699">
    <property type="entry name" value="YajC"/>
    <property type="match status" value="1"/>
</dbReference>
<evidence type="ECO:0000313" key="15">
    <source>
        <dbReference type="Proteomes" id="UP001215087"/>
    </source>
</evidence>
<protein>
    <submittedName>
        <fullName evidence="12">Preprotein translocase subunit YajC</fullName>
    </submittedName>
</protein>
<evidence type="ECO:0000256" key="1">
    <source>
        <dbReference type="ARBA" id="ARBA00004162"/>
    </source>
</evidence>
<evidence type="ECO:0000256" key="9">
    <source>
        <dbReference type="ARBA" id="ARBA00023136"/>
    </source>
</evidence>
<proteinExistence type="inferred from homology"/>
<dbReference type="AlphaFoldDB" id="A0AAC9QTP5"/>
<keyword evidence="6" id="KW-0653">Protein transport</keyword>
<evidence type="ECO:0000256" key="2">
    <source>
        <dbReference type="ARBA" id="ARBA00006742"/>
    </source>
</evidence>
<evidence type="ECO:0000256" key="6">
    <source>
        <dbReference type="ARBA" id="ARBA00022927"/>
    </source>
</evidence>
<dbReference type="KEGG" id="elim:B2M23_08190"/>
<keyword evidence="8" id="KW-0811">Translocation</keyword>
<dbReference type="PANTHER" id="PTHR33909">
    <property type="entry name" value="SEC TRANSLOCON ACCESSORY COMPLEX SUBUNIT YAJC"/>
    <property type="match status" value="1"/>
</dbReference>
<reference evidence="12" key="3">
    <citation type="submission" date="2017-02" db="EMBL/GenBank/DDBJ databases">
        <title>Integrative analysis reveals regulation of autotrophic growth of syngas fermenting bacteria at the translational level.</title>
        <authorList>
            <person name="Song Y."/>
            <person name="Shin J."/>
            <person name="Jeong Y."/>
            <person name="Jin S."/>
            <person name="Kim D.R."/>
            <person name="Kim S.C."/>
            <person name="Cho S."/>
            <person name="Cho B.-K."/>
        </authorList>
    </citation>
    <scope>NUCLEOTIDE SEQUENCE</scope>
    <source>
        <strain evidence="12">ATCC 8486</strain>
    </source>
</reference>
<feature type="region of interest" description="Disordered" evidence="10">
    <location>
        <begin position="86"/>
        <end position="148"/>
    </location>
</feature>